<keyword evidence="4" id="KW-1133">Transmembrane helix</keyword>
<feature type="domain" description="Glycoside hydrolase family 20 catalytic" evidence="6">
    <location>
        <begin position="38"/>
        <end position="316"/>
    </location>
</feature>
<comment type="similarity">
    <text evidence="1">Belongs to the glycosyl hydrolase 20 family.</text>
</comment>
<dbReference type="InterPro" id="IPR052764">
    <property type="entry name" value="GH20_Enzymes"/>
</dbReference>
<evidence type="ECO:0000256" key="1">
    <source>
        <dbReference type="ARBA" id="ARBA00006285"/>
    </source>
</evidence>
<dbReference type="CDD" id="cd06564">
    <property type="entry name" value="GH20_DspB_LnbB-like"/>
    <property type="match status" value="1"/>
</dbReference>
<name>A0ABS7MHX6_9ACTN</name>
<evidence type="ECO:0000313" key="7">
    <source>
        <dbReference type="EMBL" id="MBY4796953.1"/>
    </source>
</evidence>
<dbReference type="InterPro" id="IPR017853">
    <property type="entry name" value="GH"/>
</dbReference>
<feature type="transmembrane region" description="Helical" evidence="4">
    <location>
        <begin position="571"/>
        <end position="592"/>
    </location>
</feature>
<keyword evidence="8" id="KW-1185">Reference proteome</keyword>
<dbReference type="Proteomes" id="UP000700908">
    <property type="component" value="Unassembled WGS sequence"/>
</dbReference>
<reference evidence="7 8" key="1">
    <citation type="submission" date="2021-08" db="EMBL/GenBank/DDBJ databases">
        <title>Collinsella faecalis sp. nov. isolated from swine faeces.</title>
        <authorList>
            <person name="Oh B.S."/>
            <person name="Lee J.H."/>
        </authorList>
    </citation>
    <scope>NUCLEOTIDE SEQUENCE [LARGE SCALE GENOMIC DNA]</scope>
    <source>
        <strain evidence="7 8">AGMB00827</strain>
    </source>
</reference>
<accession>A0ABS7MHX6</accession>
<organism evidence="7 8">
    <name type="scientific">Collinsella ureilytica</name>
    <dbReference type="NCBI Taxonomy" id="2869515"/>
    <lineage>
        <taxon>Bacteria</taxon>
        <taxon>Bacillati</taxon>
        <taxon>Actinomycetota</taxon>
        <taxon>Coriobacteriia</taxon>
        <taxon>Coriobacteriales</taxon>
        <taxon>Coriobacteriaceae</taxon>
        <taxon>Collinsella</taxon>
    </lineage>
</organism>
<feature type="chain" id="PRO_5047213253" evidence="5">
    <location>
        <begin position="22"/>
        <end position="602"/>
    </location>
</feature>
<keyword evidence="4" id="KW-0812">Transmembrane</keyword>
<dbReference type="Gene3D" id="1.20.1270.90">
    <property type="entry name" value="AF1782-like"/>
    <property type="match status" value="2"/>
</dbReference>
<gene>
    <name evidence="7" type="ORF">K6V98_01035</name>
</gene>
<evidence type="ECO:0000256" key="4">
    <source>
        <dbReference type="SAM" id="Phobius"/>
    </source>
</evidence>
<feature type="compositionally biased region" description="Polar residues" evidence="3">
    <location>
        <begin position="554"/>
        <end position="564"/>
    </location>
</feature>
<dbReference type="PANTHER" id="PTHR43678">
    <property type="entry name" value="PUTATIVE (AFU_ORTHOLOGUE AFUA_2G00640)-RELATED"/>
    <property type="match status" value="1"/>
</dbReference>
<keyword evidence="4" id="KW-0472">Membrane</keyword>
<dbReference type="Pfam" id="PF00728">
    <property type="entry name" value="Glyco_hydro_20"/>
    <property type="match status" value="1"/>
</dbReference>
<dbReference type="Gene3D" id="3.20.20.80">
    <property type="entry name" value="Glycosidases"/>
    <property type="match status" value="1"/>
</dbReference>
<evidence type="ECO:0000256" key="5">
    <source>
        <dbReference type="SAM" id="SignalP"/>
    </source>
</evidence>
<evidence type="ECO:0000256" key="2">
    <source>
        <dbReference type="ARBA" id="ARBA00022801"/>
    </source>
</evidence>
<evidence type="ECO:0000313" key="8">
    <source>
        <dbReference type="Proteomes" id="UP000700908"/>
    </source>
</evidence>
<feature type="region of interest" description="Disordered" evidence="3">
    <location>
        <begin position="509"/>
        <end position="566"/>
    </location>
</feature>
<proteinExistence type="inferred from homology"/>
<dbReference type="SUPFAM" id="SSF51445">
    <property type="entry name" value="(Trans)glycosidases"/>
    <property type="match status" value="1"/>
</dbReference>
<keyword evidence="2" id="KW-0378">Hydrolase</keyword>
<comment type="caution">
    <text evidence="7">The sequence shown here is derived from an EMBL/GenBank/DDBJ whole genome shotgun (WGS) entry which is preliminary data.</text>
</comment>
<protein>
    <submittedName>
        <fullName evidence="7">Family 20 glycosylhydrolase</fullName>
    </submittedName>
</protein>
<feature type="compositionally biased region" description="Basic and acidic residues" evidence="3">
    <location>
        <begin position="509"/>
        <end position="537"/>
    </location>
</feature>
<dbReference type="PANTHER" id="PTHR43678:SF1">
    <property type="entry name" value="BETA-N-ACETYLHEXOSAMINIDASE"/>
    <property type="match status" value="1"/>
</dbReference>
<feature type="signal peptide" evidence="5">
    <location>
        <begin position="1"/>
        <end position="21"/>
    </location>
</feature>
<keyword evidence="5" id="KW-0732">Signal</keyword>
<evidence type="ECO:0000259" key="6">
    <source>
        <dbReference type="Pfam" id="PF00728"/>
    </source>
</evidence>
<dbReference type="EMBL" id="JAIMFO010000004">
    <property type="protein sequence ID" value="MBY4796953.1"/>
    <property type="molecule type" value="Genomic_DNA"/>
</dbReference>
<evidence type="ECO:0000256" key="3">
    <source>
        <dbReference type="SAM" id="MobiDB-lite"/>
    </source>
</evidence>
<dbReference type="InterPro" id="IPR015883">
    <property type="entry name" value="Glyco_hydro_20_cat"/>
</dbReference>
<sequence length="602" mass="64986">MRCVTTGVVAALLVVAGFAFAPLQARAEQKSPLKSIFSLDAGRKYFSEDQLKQIIDRAYTDGYTDVQLILGNDGLRFLLDDMSLTVNGTTYTSDDVKAAIKAGNDVYHKDANGNALTQAEMDRIVAYAKAKGVGIVPLINSPGHMDAVLIAMEQLGLQNVRFAKNGETSKRTVDITNKEAVDFVYALLQKYVEYFQGAGNSTYFNFGADEFANDVFGNPGWSFIQRSGVYRNFVEYVNHVSGIIKAAGMQPVCFNDGIYYNRNTSFGTFDKALVVSYWTSGWFGFNVAKPEFLAEQGLRILNTNDAWYWVLGRIDNGGYKFTNAVANLSKRKFTDVTGARGPIDIVGSMQCVWCDEPGNAYDPDRIFQLMDGFKAAYADHMLKPADYTAVDEALAKIPADLSSYTTDSANRVVAARDAVVRGMRSDNQKTVDGYATAIENAVADLVKLANYTAVDQAMARIPADLSVYTDETAQALHAARDSVVRDLPASQQAQVDAMAAALNNAVDGLVKKDSGSEKKDPSSGKEESGSEKKDPRSGKTGAPIGKQRKKAIPSTASKPLSQLPKTADASLVAAGSALGCGIIACAMSGFLAGTKKRRSSRS</sequence>